<keyword evidence="3" id="KW-0175">Coiled coil</keyword>
<dbReference type="InterPro" id="IPR036894">
    <property type="entry name" value="YbaB-like_sf"/>
</dbReference>
<gene>
    <name evidence="4" type="ORF">PHACT_00775</name>
</gene>
<dbReference type="AlphaFoldDB" id="A0A1E8CHU4"/>
<dbReference type="GO" id="GO:0043590">
    <property type="term" value="C:bacterial nucleoid"/>
    <property type="evidence" value="ECO:0007669"/>
    <property type="project" value="UniProtKB-UniRule"/>
</dbReference>
<dbReference type="PIRSF" id="PIRSF004555">
    <property type="entry name" value="UCP004555"/>
    <property type="match status" value="1"/>
</dbReference>
<proteinExistence type="inferred from homology"/>
<feature type="coiled-coil region" evidence="3">
    <location>
        <begin position="1"/>
        <end position="31"/>
    </location>
</feature>
<evidence type="ECO:0000256" key="2">
    <source>
        <dbReference type="HAMAP-Rule" id="MF_00274"/>
    </source>
</evidence>
<dbReference type="EMBL" id="MASR01000001">
    <property type="protein sequence ID" value="OFE11855.1"/>
    <property type="molecule type" value="Genomic_DNA"/>
</dbReference>
<comment type="similarity">
    <text evidence="2">Belongs to the YbaB/EbfC family.</text>
</comment>
<keyword evidence="1 2" id="KW-0238">DNA-binding</keyword>
<dbReference type="NCBIfam" id="TIGR00103">
    <property type="entry name" value="DNA_YbaB_EbfC"/>
    <property type="match status" value="1"/>
</dbReference>
<comment type="caution">
    <text evidence="4">The sequence shown here is derived from an EMBL/GenBank/DDBJ whole genome shotgun (WGS) entry which is preliminary data.</text>
</comment>
<comment type="function">
    <text evidence="2">Binds to DNA and alters its conformation. May be involved in regulation of gene expression, nucleoid organization and DNA protection.</text>
</comment>
<evidence type="ECO:0000256" key="1">
    <source>
        <dbReference type="ARBA" id="ARBA00023125"/>
    </source>
</evidence>
<dbReference type="Pfam" id="PF02575">
    <property type="entry name" value="YbaB_DNA_bd"/>
    <property type="match status" value="1"/>
</dbReference>
<dbReference type="Proteomes" id="UP000175669">
    <property type="component" value="Unassembled WGS sequence"/>
</dbReference>
<keyword evidence="2" id="KW-0963">Cytoplasm</keyword>
<reference evidence="5" key="1">
    <citation type="submission" date="2016-07" db="EMBL/GenBank/DDBJ databases">
        <authorList>
            <person name="Florea S."/>
            <person name="Webb J.S."/>
            <person name="Jaromczyk J."/>
            <person name="Schardl C.L."/>
        </authorList>
    </citation>
    <scope>NUCLEOTIDE SEQUENCE [LARGE SCALE GENOMIC DNA]</scope>
    <source>
        <strain evidence="5">KCTC 42131</strain>
    </source>
</reference>
<dbReference type="InterPro" id="IPR004401">
    <property type="entry name" value="YbaB/EbfC"/>
</dbReference>
<dbReference type="PANTHER" id="PTHR33449">
    <property type="entry name" value="NUCLEOID-ASSOCIATED PROTEIN YBAB"/>
    <property type="match status" value="1"/>
</dbReference>
<accession>A0A1E8CHU4</accession>
<dbReference type="RefSeq" id="WP_070115480.1">
    <property type="nucleotide sequence ID" value="NZ_CAXATG010000002.1"/>
</dbReference>
<dbReference type="PANTHER" id="PTHR33449:SF1">
    <property type="entry name" value="NUCLEOID-ASSOCIATED PROTEIN YBAB"/>
    <property type="match status" value="1"/>
</dbReference>
<dbReference type="STRING" id="1524254.PHACT_00775"/>
<organism evidence="4 5">
    <name type="scientific">Pseudohongiella acticola</name>
    <dbReference type="NCBI Taxonomy" id="1524254"/>
    <lineage>
        <taxon>Bacteria</taxon>
        <taxon>Pseudomonadati</taxon>
        <taxon>Pseudomonadota</taxon>
        <taxon>Gammaproteobacteria</taxon>
        <taxon>Pseudomonadales</taxon>
        <taxon>Pseudohongiellaceae</taxon>
        <taxon>Pseudohongiella</taxon>
    </lineage>
</organism>
<dbReference type="OrthoDB" id="9808738at2"/>
<evidence type="ECO:0000256" key="3">
    <source>
        <dbReference type="SAM" id="Coils"/>
    </source>
</evidence>
<name>A0A1E8CHU4_9GAMM</name>
<comment type="subunit">
    <text evidence="2">Homodimer.</text>
</comment>
<protein>
    <recommendedName>
        <fullName evidence="2">Nucleoid-associated protein PHACT_00775</fullName>
    </recommendedName>
</protein>
<dbReference type="HAMAP" id="MF_00274">
    <property type="entry name" value="DNA_YbaB_EbfC"/>
    <property type="match status" value="1"/>
</dbReference>
<evidence type="ECO:0000313" key="5">
    <source>
        <dbReference type="Proteomes" id="UP000175669"/>
    </source>
</evidence>
<dbReference type="SUPFAM" id="SSF82607">
    <property type="entry name" value="YbaB-like"/>
    <property type="match status" value="1"/>
</dbReference>
<evidence type="ECO:0000313" key="4">
    <source>
        <dbReference type="EMBL" id="OFE11855.1"/>
    </source>
</evidence>
<dbReference type="GO" id="GO:0003677">
    <property type="term" value="F:DNA binding"/>
    <property type="evidence" value="ECO:0007669"/>
    <property type="project" value="UniProtKB-UniRule"/>
</dbReference>
<comment type="subcellular location">
    <subcellularLocation>
        <location evidence="2">Cytoplasm</location>
        <location evidence="2">Nucleoid</location>
    </subcellularLocation>
</comment>
<keyword evidence="5" id="KW-1185">Reference proteome</keyword>
<dbReference type="GO" id="GO:0005829">
    <property type="term" value="C:cytosol"/>
    <property type="evidence" value="ECO:0007669"/>
    <property type="project" value="TreeGrafter"/>
</dbReference>
<dbReference type="Gene3D" id="3.30.1310.10">
    <property type="entry name" value="Nucleoid-associated protein YbaB-like domain"/>
    <property type="match status" value="1"/>
</dbReference>
<sequence length="106" mass="11766">MTDMNQLLKQAKQMQEQMQKAQEEAAKKIVIGESGAGLVKVHLGGHYDARNVELSAELMQEDKEIIEDLIAAAINDAVKKLEDDKRETMGAMTSGMNLPEGFKFPF</sequence>